<reference evidence="6" key="1">
    <citation type="submission" date="2023-07" db="EMBL/GenBank/DDBJ databases">
        <title>Chromosome-level Genome Assembly of Striped Snakehead (Channa striata).</title>
        <authorList>
            <person name="Liu H."/>
        </authorList>
    </citation>
    <scope>NUCLEOTIDE SEQUENCE</scope>
    <source>
        <strain evidence="6">Gz</strain>
        <tissue evidence="6">Muscle</tissue>
    </source>
</reference>
<keyword evidence="7" id="KW-1185">Reference proteome</keyword>
<keyword evidence="2" id="KW-1015">Disulfide bond</keyword>
<comment type="caution">
    <text evidence="6">The sequence shown here is derived from an EMBL/GenBank/DDBJ whole genome shotgun (WGS) entry which is preliminary data.</text>
</comment>
<dbReference type="Gene3D" id="2.60.40.3210">
    <property type="entry name" value="Zona pellucida, ZP-N domain"/>
    <property type="match status" value="1"/>
</dbReference>
<dbReference type="InterPro" id="IPR042235">
    <property type="entry name" value="ZP-C_dom"/>
</dbReference>
<evidence type="ECO:0000256" key="1">
    <source>
        <dbReference type="ARBA" id="ARBA00022729"/>
    </source>
</evidence>
<dbReference type="Pfam" id="PF23344">
    <property type="entry name" value="ZP-N"/>
    <property type="match status" value="1"/>
</dbReference>
<feature type="compositionally biased region" description="Low complexity" evidence="3">
    <location>
        <begin position="621"/>
        <end position="648"/>
    </location>
</feature>
<feature type="region of interest" description="Disordered" evidence="3">
    <location>
        <begin position="613"/>
        <end position="648"/>
    </location>
</feature>
<protein>
    <recommendedName>
        <fullName evidence="5">ZP domain-containing protein</fullName>
    </recommendedName>
</protein>
<dbReference type="EMBL" id="JAUPFM010000004">
    <property type="protein sequence ID" value="KAK2853727.1"/>
    <property type="molecule type" value="Genomic_DNA"/>
</dbReference>
<feature type="chain" id="PRO_5041656712" description="ZP domain-containing protein" evidence="4">
    <location>
        <begin position="26"/>
        <end position="696"/>
    </location>
</feature>
<dbReference type="InterPro" id="IPR055356">
    <property type="entry name" value="ZP-N"/>
</dbReference>
<evidence type="ECO:0000256" key="3">
    <source>
        <dbReference type="SAM" id="MobiDB-lite"/>
    </source>
</evidence>
<dbReference type="SMART" id="SM00241">
    <property type="entry name" value="ZP"/>
    <property type="match status" value="1"/>
</dbReference>
<dbReference type="AlphaFoldDB" id="A0AA88SWY6"/>
<organism evidence="6 7">
    <name type="scientific">Channa striata</name>
    <name type="common">Snakehead murrel</name>
    <name type="synonym">Ophicephalus striatus</name>
    <dbReference type="NCBI Taxonomy" id="64152"/>
    <lineage>
        <taxon>Eukaryota</taxon>
        <taxon>Metazoa</taxon>
        <taxon>Chordata</taxon>
        <taxon>Craniata</taxon>
        <taxon>Vertebrata</taxon>
        <taxon>Euteleostomi</taxon>
        <taxon>Actinopterygii</taxon>
        <taxon>Neopterygii</taxon>
        <taxon>Teleostei</taxon>
        <taxon>Neoteleostei</taxon>
        <taxon>Acanthomorphata</taxon>
        <taxon>Anabantaria</taxon>
        <taxon>Anabantiformes</taxon>
        <taxon>Channoidei</taxon>
        <taxon>Channidae</taxon>
        <taxon>Channa</taxon>
    </lineage>
</organism>
<evidence type="ECO:0000256" key="4">
    <source>
        <dbReference type="SAM" id="SignalP"/>
    </source>
</evidence>
<feature type="domain" description="ZP" evidence="5">
    <location>
        <begin position="359"/>
        <end position="585"/>
    </location>
</feature>
<keyword evidence="1 4" id="KW-0732">Signal</keyword>
<dbReference type="PANTHER" id="PTHR14002">
    <property type="entry name" value="ENDOGLIN/TGF-BETA RECEPTOR TYPE III"/>
    <property type="match status" value="1"/>
</dbReference>
<dbReference type="Proteomes" id="UP001187415">
    <property type="component" value="Unassembled WGS sequence"/>
</dbReference>
<feature type="signal peptide" evidence="4">
    <location>
        <begin position="1"/>
        <end position="25"/>
    </location>
</feature>
<accession>A0AA88SWY6</accession>
<dbReference type="PROSITE" id="PS51034">
    <property type="entry name" value="ZP_2"/>
    <property type="match status" value="1"/>
</dbReference>
<name>A0AA88SWY6_CHASR</name>
<dbReference type="PANTHER" id="PTHR14002:SF43">
    <property type="entry name" value="DELTA-LIKE PROTEIN"/>
    <property type="match status" value="1"/>
</dbReference>
<evidence type="ECO:0000313" key="7">
    <source>
        <dbReference type="Proteomes" id="UP001187415"/>
    </source>
</evidence>
<dbReference type="InterPro" id="IPR001507">
    <property type="entry name" value="ZP_dom"/>
</dbReference>
<evidence type="ECO:0000259" key="5">
    <source>
        <dbReference type="PROSITE" id="PS51034"/>
    </source>
</evidence>
<evidence type="ECO:0000256" key="2">
    <source>
        <dbReference type="ARBA" id="ARBA00023157"/>
    </source>
</evidence>
<proteinExistence type="predicted"/>
<gene>
    <name evidence="6" type="ORF">Q5P01_006388</name>
</gene>
<dbReference type="Gene3D" id="2.60.40.4100">
    <property type="entry name" value="Zona pellucida, ZP-C domain"/>
    <property type="match status" value="1"/>
</dbReference>
<sequence length="696" mass="74548">MLHRVKLSISLLGFTLVLLGPACEASSLGLTVQAVPLDSNGGTTVRAHFTAIASQPCPALSGLCDQGEDCVVYPTSLPFSGDQPAPGWCVRQWQKTVPSNYRSSISLGSNTIYVSMNAGPVIRANTGRLNQPPYVALPPPLRARVNCPHDFSLSVKDLDGDRVRCRFALPDQGECLNCTQYPFIELDEDQCLLTFTGGAPAGQYSIYIMAEDLIPVPKIRQATDSTPLSSIPVQLTLTVEESNTMCIAEPVVDGDTPKDDSTMFVLPYEEVKFDAVYMSQLESVSEIAVVGPPELYRVNFKSVGSLAMLSMAWIRSENNLTRLLPICFAANTMSLQSEPTCVWLYQREMKTLPAGTELTCEKTEMILVLPITSLTNVNLAELQLNSATCPVTYNSTHLTAHISLTGCGTKTVSAGSELVYTNTLQSVRPYSPIVRRPSLILPLACRIPRVQVKGPQFNVTMPTETEVFGVFEFQLEFYLPVGSRISQLDLYVLSNCSINRTELIVSKCIQSETADFAITTPLIQQGCSTSNSTLEVVTTQTNVKIYRLDLGSLAPTGTTMYVQCTVNLCIATLPSQKCPDMCNTKATSSELVTSVFTRSYTVNSGPVSLLVTTPAPPTPTPGGISTTTSTALGNNAGPASSTASSSSAGAGAGTAITVTTATQNPTTSHAPKPTSSTAAGVILGTLIIFLQNIFLY</sequence>
<evidence type="ECO:0000313" key="6">
    <source>
        <dbReference type="EMBL" id="KAK2853727.1"/>
    </source>
</evidence>